<accession>A0A399JAB3</accession>
<comment type="caution">
    <text evidence="2">The sequence shown here is derived from an EMBL/GenBank/DDBJ whole genome shotgun (WGS) entry which is preliminary data.</text>
</comment>
<keyword evidence="1" id="KW-1133">Transmembrane helix</keyword>
<keyword evidence="3" id="KW-1185">Reference proteome</keyword>
<reference evidence="2 3" key="1">
    <citation type="submission" date="2018-07" db="EMBL/GenBank/DDBJ databases">
        <title>Arthrobacter sp. nov., isolated from raw cow's milk with high bacterial count.</title>
        <authorList>
            <person name="Hahne J."/>
            <person name="Isele D."/>
            <person name="Lipski A."/>
        </authorList>
    </citation>
    <scope>NUCLEOTIDE SEQUENCE [LARGE SCALE GENOMIC DNA]</scope>
    <source>
        <strain evidence="2 3">JZ R-35</strain>
    </source>
</reference>
<evidence type="ECO:0000313" key="2">
    <source>
        <dbReference type="EMBL" id="RII41139.1"/>
    </source>
</evidence>
<dbReference type="AlphaFoldDB" id="A0A399JAB3"/>
<dbReference type="EMBL" id="QQXK01000036">
    <property type="protein sequence ID" value="RII41139.1"/>
    <property type="molecule type" value="Genomic_DNA"/>
</dbReference>
<gene>
    <name evidence="2" type="ORF">DWB68_14260</name>
</gene>
<feature type="transmembrane region" description="Helical" evidence="1">
    <location>
        <begin position="30"/>
        <end position="48"/>
    </location>
</feature>
<sequence>MATALVTGFLQSYRRRRGSRTSEAGDVPGWVMVTLMSALLVAGLFIVAGPELEKLFRAAISKVSGM</sequence>
<keyword evidence="1" id="KW-0472">Membrane</keyword>
<evidence type="ECO:0000313" key="3">
    <source>
        <dbReference type="Proteomes" id="UP000265419"/>
    </source>
</evidence>
<dbReference type="Proteomes" id="UP000265419">
    <property type="component" value="Unassembled WGS sequence"/>
</dbReference>
<proteinExistence type="predicted"/>
<protein>
    <submittedName>
        <fullName evidence="2">Uncharacterized protein</fullName>
    </submittedName>
</protein>
<evidence type="ECO:0000256" key="1">
    <source>
        <dbReference type="SAM" id="Phobius"/>
    </source>
</evidence>
<keyword evidence="1" id="KW-0812">Transmembrane</keyword>
<name>A0A399JAB3_9MICC</name>
<organism evidence="2 3">
    <name type="scientific">Galactobacter valiniphilus</name>
    <dbReference type="NCBI Taxonomy" id="2676122"/>
    <lineage>
        <taxon>Bacteria</taxon>
        <taxon>Bacillati</taxon>
        <taxon>Actinomycetota</taxon>
        <taxon>Actinomycetes</taxon>
        <taxon>Micrococcales</taxon>
        <taxon>Micrococcaceae</taxon>
        <taxon>Galactobacter</taxon>
    </lineage>
</organism>